<gene>
    <name evidence="1" type="ORF">Tci_905483</name>
</gene>
<feature type="non-terminal residue" evidence="1">
    <location>
        <position position="1"/>
    </location>
</feature>
<reference evidence="1" key="1">
    <citation type="journal article" date="2019" name="Sci. Rep.">
        <title>Draft genome of Tanacetum cinerariifolium, the natural source of mosquito coil.</title>
        <authorList>
            <person name="Yamashiro T."/>
            <person name="Shiraishi A."/>
            <person name="Satake H."/>
            <person name="Nakayama K."/>
        </authorList>
    </citation>
    <scope>NUCLEOTIDE SEQUENCE</scope>
</reference>
<evidence type="ECO:0000313" key="1">
    <source>
        <dbReference type="EMBL" id="GFD33514.1"/>
    </source>
</evidence>
<organism evidence="1">
    <name type="scientific">Tanacetum cinerariifolium</name>
    <name type="common">Dalmatian daisy</name>
    <name type="synonym">Chrysanthemum cinerariifolium</name>
    <dbReference type="NCBI Taxonomy" id="118510"/>
    <lineage>
        <taxon>Eukaryota</taxon>
        <taxon>Viridiplantae</taxon>
        <taxon>Streptophyta</taxon>
        <taxon>Embryophyta</taxon>
        <taxon>Tracheophyta</taxon>
        <taxon>Spermatophyta</taxon>
        <taxon>Magnoliopsida</taxon>
        <taxon>eudicotyledons</taxon>
        <taxon>Gunneridae</taxon>
        <taxon>Pentapetalae</taxon>
        <taxon>asterids</taxon>
        <taxon>campanulids</taxon>
        <taxon>Asterales</taxon>
        <taxon>Asteraceae</taxon>
        <taxon>Asteroideae</taxon>
        <taxon>Anthemideae</taxon>
        <taxon>Anthemidinae</taxon>
        <taxon>Tanacetum</taxon>
    </lineage>
</organism>
<dbReference type="AlphaFoldDB" id="A0A699VNY6"/>
<dbReference type="EMBL" id="BKCJ011436407">
    <property type="protein sequence ID" value="GFD33514.1"/>
    <property type="molecule type" value="Genomic_DNA"/>
</dbReference>
<protein>
    <submittedName>
        <fullName evidence="1">Uncharacterized protein</fullName>
    </submittedName>
</protein>
<accession>A0A699VNY6</accession>
<sequence>SGWPRGPGRPLAEPRYAARRGGRAAGNGVVLPPHGLAGAVWALAGPFAALDGRHSVFLWRWRHARLSVPQVAGAVPGAG</sequence>
<feature type="non-terminal residue" evidence="1">
    <location>
        <position position="79"/>
    </location>
</feature>
<name>A0A699VNY6_TANCI</name>
<proteinExistence type="predicted"/>
<comment type="caution">
    <text evidence="1">The sequence shown here is derived from an EMBL/GenBank/DDBJ whole genome shotgun (WGS) entry which is preliminary data.</text>
</comment>